<dbReference type="Pfam" id="PF02633">
    <property type="entry name" value="Creatininase"/>
    <property type="match status" value="1"/>
</dbReference>
<reference evidence="7" key="1">
    <citation type="submission" date="2009-09" db="EMBL/GenBank/DDBJ databases">
        <title>The complete chromosome of Sebaldella termitidis ATCC 33386.</title>
        <authorList>
            <consortium name="US DOE Joint Genome Institute (JGI-PGF)"/>
            <person name="Lucas S."/>
            <person name="Copeland A."/>
            <person name="Lapidus A."/>
            <person name="Glavina del Rio T."/>
            <person name="Dalin E."/>
            <person name="Tice H."/>
            <person name="Bruce D."/>
            <person name="Goodwin L."/>
            <person name="Pitluck S."/>
            <person name="Kyrpides N."/>
            <person name="Mavromatis K."/>
            <person name="Ivanova N."/>
            <person name="Mikhailova N."/>
            <person name="Sims D."/>
            <person name="Meincke L."/>
            <person name="Brettin T."/>
            <person name="Detter J.C."/>
            <person name="Han C."/>
            <person name="Larimer F."/>
            <person name="Land M."/>
            <person name="Hauser L."/>
            <person name="Markowitz V."/>
            <person name="Cheng J.F."/>
            <person name="Hugenholtz P."/>
            <person name="Woyke T."/>
            <person name="Wu D."/>
            <person name="Eisen J.A."/>
        </authorList>
    </citation>
    <scope>NUCLEOTIDE SEQUENCE [LARGE SCALE GENOMIC DNA]</scope>
    <source>
        <strain evidence="7">ATCC 33386 / NCTC 11300</strain>
    </source>
</reference>
<keyword evidence="3" id="KW-0378">Hydrolase</keyword>
<dbReference type="GO" id="GO:0016811">
    <property type="term" value="F:hydrolase activity, acting on carbon-nitrogen (but not peptide) bonds, in linear amides"/>
    <property type="evidence" value="ECO:0007669"/>
    <property type="project" value="TreeGrafter"/>
</dbReference>
<keyword evidence="7" id="KW-1185">Reference proteome</keyword>
<dbReference type="KEGG" id="str:Sterm_3192"/>
<dbReference type="STRING" id="526218.Sterm_3192"/>
<keyword evidence="2" id="KW-0479">Metal-binding</keyword>
<comment type="similarity">
    <text evidence="5">Belongs to the creatininase superfamily.</text>
</comment>
<dbReference type="Proteomes" id="UP000000845">
    <property type="component" value="Chromosome"/>
</dbReference>
<keyword evidence="4" id="KW-0862">Zinc</keyword>
<dbReference type="SUPFAM" id="SSF102215">
    <property type="entry name" value="Creatininase"/>
    <property type="match status" value="1"/>
</dbReference>
<dbReference type="GO" id="GO:0046872">
    <property type="term" value="F:metal ion binding"/>
    <property type="evidence" value="ECO:0007669"/>
    <property type="project" value="UniProtKB-KW"/>
</dbReference>
<dbReference type="Gene3D" id="3.40.50.10310">
    <property type="entry name" value="Creatininase"/>
    <property type="match status" value="1"/>
</dbReference>
<dbReference type="eggNOG" id="COG1402">
    <property type="taxonomic scope" value="Bacteria"/>
</dbReference>
<comment type="cofactor">
    <cofactor evidence="1">
        <name>Zn(2+)</name>
        <dbReference type="ChEBI" id="CHEBI:29105"/>
    </cofactor>
</comment>
<protein>
    <submittedName>
        <fullName evidence="6">Creatininase</fullName>
    </submittedName>
</protein>
<gene>
    <name evidence="6" type="ordered locus">Sterm_3192</name>
</gene>
<organism evidence="6 7">
    <name type="scientific">Sebaldella termitidis (strain ATCC 33386 / NCTC 11300)</name>
    <dbReference type="NCBI Taxonomy" id="526218"/>
    <lineage>
        <taxon>Bacteria</taxon>
        <taxon>Fusobacteriati</taxon>
        <taxon>Fusobacteriota</taxon>
        <taxon>Fusobacteriia</taxon>
        <taxon>Fusobacteriales</taxon>
        <taxon>Leptotrichiaceae</taxon>
        <taxon>Sebaldella</taxon>
    </lineage>
</organism>
<sequence>MKNFEIEFMTRTEVEEHLVKNPVMILPVGSTEQHGFHLPLGTDTILAKALARMVAPRINSLIIPALYYGYSWVWHKIPGTITLEQEHFKTVLKDIAKSVETYGTKLLIIINGHDANNQSLKYTVREMKYQTDMKILYFFYPNFSEIYKKYCESEIQNGLFHAEEFETSLMLAENDKLVDMTKAVKEYPDYPPLYSHTSEILGDISKSGVFGDATAAGKEKGQKMFEEFADEICKAVSLLTNNKL</sequence>
<evidence type="ECO:0000313" key="6">
    <source>
        <dbReference type="EMBL" id="ACZ10033.1"/>
    </source>
</evidence>
<dbReference type="InterPro" id="IPR003785">
    <property type="entry name" value="Creatininase/forma_Hydrolase"/>
</dbReference>
<dbReference type="PANTHER" id="PTHR35005">
    <property type="entry name" value="3-DEHYDRO-SCYLLO-INOSOSE HYDROLASE"/>
    <property type="match status" value="1"/>
</dbReference>
<name>D1APJ9_SEBTE</name>
<dbReference type="InterPro" id="IPR024087">
    <property type="entry name" value="Creatininase-like_sf"/>
</dbReference>
<dbReference type="EMBL" id="CP001739">
    <property type="protein sequence ID" value="ACZ10033.1"/>
    <property type="molecule type" value="Genomic_DNA"/>
</dbReference>
<dbReference type="PANTHER" id="PTHR35005:SF1">
    <property type="entry name" value="2-AMINO-5-FORMYLAMINO-6-RIBOSYLAMINOPYRIMIDIN-4(3H)-ONE 5'-MONOPHOSPHATE DEFORMYLASE"/>
    <property type="match status" value="1"/>
</dbReference>
<evidence type="ECO:0000256" key="1">
    <source>
        <dbReference type="ARBA" id="ARBA00001947"/>
    </source>
</evidence>
<proteinExistence type="inferred from homology"/>
<evidence type="ECO:0000256" key="4">
    <source>
        <dbReference type="ARBA" id="ARBA00022833"/>
    </source>
</evidence>
<dbReference type="HOGENOM" id="CLU_055029_2_1_0"/>
<accession>D1APJ9</accession>
<evidence type="ECO:0000256" key="3">
    <source>
        <dbReference type="ARBA" id="ARBA00022801"/>
    </source>
</evidence>
<evidence type="ECO:0000256" key="5">
    <source>
        <dbReference type="ARBA" id="ARBA00024029"/>
    </source>
</evidence>
<dbReference type="AlphaFoldDB" id="D1APJ9"/>
<dbReference type="RefSeq" id="WP_012862615.1">
    <property type="nucleotide sequence ID" value="NC_013517.1"/>
</dbReference>
<evidence type="ECO:0000256" key="2">
    <source>
        <dbReference type="ARBA" id="ARBA00022723"/>
    </source>
</evidence>
<reference evidence="6 7" key="2">
    <citation type="journal article" date="2010" name="Stand. Genomic Sci.">
        <title>Complete genome sequence of Sebaldella termitidis type strain (NCTC 11300).</title>
        <authorList>
            <person name="Harmon-Smith M."/>
            <person name="Celia L."/>
            <person name="Chertkov O."/>
            <person name="Lapidus A."/>
            <person name="Copeland A."/>
            <person name="Glavina Del Rio T."/>
            <person name="Nolan M."/>
            <person name="Lucas S."/>
            <person name="Tice H."/>
            <person name="Cheng J.F."/>
            <person name="Han C."/>
            <person name="Detter J.C."/>
            <person name="Bruce D."/>
            <person name="Goodwin L."/>
            <person name="Pitluck S."/>
            <person name="Pati A."/>
            <person name="Liolios K."/>
            <person name="Ivanova N."/>
            <person name="Mavromatis K."/>
            <person name="Mikhailova N."/>
            <person name="Chen A."/>
            <person name="Palaniappan K."/>
            <person name="Land M."/>
            <person name="Hauser L."/>
            <person name="Chang Y.J."/>
            <person name="Jeffries C.D."/>
            <person name="Brettin T."/>
            <person name="Goker M."/>
            <person name="Beck B."/>
            <person name="Bristow J."/>
            <person name="Eisen J.A."/>
            <person name="Markowitz V."/>
            <person name="Hugenholtz P."/>
            <person name="Kyrpides N.C."/>
            <person name="Klenk H.P."/>
            <person name="Chen F."/>
        </authorList>
    </citation>
    <scope>NUCLEOTIDE SEQUENCE [LARGE SCALE GENOMIC DNA]</scope>
    <source>
        <strain evidence="7">ATCC 33386 / NCTC 11300</strain>
    </source>
</reference>
<dbReference type="GO" id="GO:0009231">
    <property type="term" value="P:riboflavin biosynthetic process"/>
    <property type="evidence" value="ECO:0007669"/>
    <property type="project" value="TreeGrafter"/>
</dbReference>
<evidence type="ECO:0000313" key="7">
    <source>
        <dbReference type="Proteomes" id="UP000000845"/>
    </source>
</evidence>